<keyword evidence="2" id="KW-1185">Reference proteome</keyword>
<organism evidence="1 2">
    <name type="scientific">Winogradskyella maritima</name>
    <dbReference type="NCBI Taxonomy" id="1517766"/>
    <lineage>
        <taxon>Bacteria</taxon>
        <taxon>Pseudomonadati</taxon>
        <taxon>Bacteroidota</taxon>
        <taxon>Flavobacteriia</taxon>
        <taxon>Flavobacteriales</taxon>
        <taxon>Flavobacteriaceae</taxon>
        <taxon>Winogradskyella</taxon>
    </lineage>
</organism>
<sequence>MDLKTQKAELKSINWDGIKSELNKLDGIENGYLTLENDNGDYIQCAGNKSMLTVEYRLNSKPNFKHYVLGKGKDKSPMKVSWIALQNNVGPIMVHKEEVLNLKDAELIFKEFYENQTIPTELNKRNVTKLHLEK</sequence>
<evidence type="ECO:0000313" key="1">
    <source>
        <dbReference type="EMBL" id="MFC3877793.1"/>
    </source>
</evidence>
<comment type="caution">
    <text evidence="1">The sequence shown here is derived from an EMBL/GenBank/DDBJ whole genome shotgun (WGS) entry which is preliminary data.</text>
</comment>
<evidence type="ECO:0000313" key="2">
    <source>
        <dbReference type="Proteomes" id="UP001595812"/>
    </source>
</evidence>
<dbReference type="EMBL" id="JBHSAT010000020">
    <property type="protein sequence ID" value="MFC3877793.1"/>
    <property type="molecule type" value="Genomic_DNA"/>
</dbReference>
<dbReference type="RefSeq" id="WP_386100888.1">
    <property type="nucleotide sequence ID" value="NZ_JBHSAT010000020.1"/>
</dbReference>
<reference evidence="2" key="1">
    <citation type="journal article" date="2019" name="Int. J. Syst. Evol. Microbiol.">
        <title>The Global Catalogue of Microorganisms (GCM) 10K type strain sequencing project: providing services to taxonomists for standard genome sequencing and annotation.</title>
        <authorList>
            <consortium name="The Broad Institute Genomics Platform"/>
            <consortium name="The Broad Institute Genome Sequencing Center for Infectious Disease"/>
            <person name="Wu L."/>
            <person name="Ma J."/>
        </authorList>
    </citation>
    <scope>NUCLEOTIDE SEQUENCE [LARGE SCALE GENOMIC DNA]</scope>
    <source>
        <strain evidence="2">CECT 8979</strain>
    </source>
</reference>
<protein>
    <submittedName>
        <fullName evidence="1">Uncharacterized protein</fullName>
    </submittedName>
</protein>
<name>A0ABV8AIJ0_9FLAO</name>
<proteinExistence type="predicted"/>
<accession>A0ABV8AIJ0</accession>
<gene>
    <name evidence="1" type="ORF">ACFOSX_11210</name>
</gene>
<dbReference type="Proteomes" id="UP001595812">
    <property type="component" value="Unassembled WGS sequence"/>
</dbReference>